<protein>
    <recommendedName>
        <fullName evidence="10">ER transporter 6TM N-terminal domain-containing protein</fullName>
    </recommendedName>
</protein>
<evidence type="ECO:0000256" key="1">
    <source>
        <dbReference type="ARBA" id="ARBA00004141"/>
    </source>
</evidence>
<dbReference type="InterPro" id="IPR018823">
    <property type="entry name" value="ArAE_2_N"/>
</dbReference>
<evidence type="ECO:0000256" key="5">
    <source>
        <dbReference type="SAM" id="Phobius"/>
    </source>
</evidence>
<proteinExistence type="predicted"/>
<dbReference type="Proteomes" id="UP000042958">
    <property type="component" value="Unassembled WGS sequence"/>
</dbReference>
<keyword evidence="4 5" id="KW-0472">Membrane</keyword>
<evidence type="ECO:0000259" key="7">
    <source>
        <dbReference type="Pfam" id="PF13515"/>
    </source>
</evidence>
<feature type="transmembrane region" description="Helical" evidence="5">
    <location>
        <begin position="20"/>
        <end position="41"/>
    </location>
</feature>
<dbReference type="STRING" id="104259.A0A0F7TFH3"/>
<reference evidence="9" key="1">
    <citation type="journal article" date="2015" name="Genome Announc.">
        <title>Draft genome sequence of the fungus Penicillium brasilianum MG11.</title>
        <authorList>
            <person name="Horn F."/>
            <person name="Linde J."/>
            <person name="Mattern D.J."/>
            <person name="Walther G."/>
            <person name="Guthke R."/>
            <person name="Brakhage A.A."/>
            <person name="Valiante V."/>
        </authorList>
    </citation>
    <scope>NUCLEOTIDE SEQUENCE [LARGE SCALE GENOMIC DNA]</scope>
    <source>
        <strain evidence="9">MG11</strain>
    </source>
</reference>
<evidence type="ECO:0000256" key="3">
    <source>
        <dbReference type="ARBA" id="ARBA00022989"/>
    </source>
</evidence>
<feature type="domain" description="Integral membrane bound transporter" evidence="7">
    <location>
        <begin position="589"/>
        <end position="727"/>
    </location>
</feature>
<name>A0A0F7TFH3_PENBI</name>
<sequence length="1004" mass="113031">MEFPNLVSMWKKLQVKLGLNIPIVLLMFKGAVAPTIGLSIYQSDAVARQFSTIGYLIPIMSILTIPVAPRARFFQNLIVSIISVGFAVAVSFLSMWCAVRARANTTHIPHGGNSPGPVTGAPVSPYNAAASVNMAIWLSFEVWLANTFRAFRPQYFIPSIIFSIFIQVTATYGTQFKTMEEAGALVKHLVGSFFAGFGLAAAVNVFIIPLTSRKIVSMHMVEYFHAIQKTLDSQLAFAQSLPLHDWRFVHGSSDISQQEKTPSWPEANALKNSTMEAAKSLGRVTSELRYAKREVGWDYLGPTELANITRMLKKVLASMLWTESLAKVSRRFPRLVNEMESIPHEEERQKWCWVLEQRRGPTEQLIQAMKEGLGQSLHNFRLNKAAEFSQLDIESNRDHTSTRLEEMIDSFLQGRQDPFETWLSWTGMHQSSVISTGINSHQRERYRLQLYFLLDLESSLISTARRILDLIKYAEFKVDDGTMNHKALVLPTWKQMKKWLWSSLSREDGELDYYQYSRRSGTVRIYLDDVLQTGTDPEHAFPQSRWEKIGDSFRRGFHFFGSPESVFGFRVAVATMTLSIVAFLRNSQHFYIQQRLIWGSIMIAISMTSTVGSAMYGQSMRLLGTIVGMLLSYIDWYIVDQQPAGVLVLVGITMFLSHYPLIRFPTHAVPPIVEMVTVMLIVGYALQVRKVGVLFSESNGQAYHALYVLSPYRLATVVGGIGMAFLFTYFPSAATVKSYFRRDLASSLYLLAHYYSSVYTTNSVFIKGLAGDHNDKKSLGRVLEKARTRVLAKEIVLLQEMEQSMWFFLWEPTLGGKFPRDTYDKLAEHARKFVPYPCHLLRRLIYCVPSILQFSATLIEITDSFHLTGPVSSEPCVQDIRRLISSCDLRSHEVTSLLTTLSGAIQTGNPLPLYLKAPKLRLPTELLAAAAPGASLLSVDNFSQRGFSAIASMEITMIALEDDLSQLLSGTKHLVGELNLLTDIVRKKDLPANMDSVMAIEKGD</sequence>
<feature type="transmembrane region" description="Helical" evidence="5">
    <location>
        <begin position="596"/>
        <end position="616"/>
    </location>
</feature>
<feature type="transmembrane region" description="Helical" evidence="5">
    <location>
        <begin position="53"/>
        <end position="71"/>
    </location>
</feature>
<keyword evidence="2 5" id="KW-0812">Transmembrane</keyword>
<accession>A0A0F7TFH3</accession>
<dbReference type="GO" id="GO:0016020">
    <property type="term" value="C:membrane"/>
    <property type="evidence" value="ECO:0007669"/>
    <property type="project" value="UniProtKB-SubCell"/>
</dbReference>
<feature type="transmembrane region" description="Helical" evidence="5">
    <location>
        <begin position="668"/>
        <end position="686"/>
    </location>
</feature>
<dbReference type="Pfam" id="PF10337">
    <property type="entry name" value="ArAE_2_N"/>
    <property type="match status" value="2"/>
</dbReference>
<feature type="transmembrane region" description="Helical" evidence="5">
    <location>
        <begin position="77"/>
        <end position="99"/>
    </location>
</feature>
<evidence type="ECO:0000313" key="8">
    <source>
        <dbReference type="EMBL" id="CEJ54652.1"/>
    </source>
</evidence>
<dbReference type="EMBL" id="CDHK01000001">
    <property type="protein sequence ID" value="CEJ54652.1"/>
    <property type="molecule type" value="Genomic_DNA"/>
</dbReference>
<feature type="transmembrane region" description="Helical" evidence="5">
    <location>
        <begin position="706"/>
        <end position="730"/>
    </location>
</feature>
<keyword evidence="3 5" id="KW-1133">Transmembrane helix</keyword>
<dbReference type="OrthoDB" id="2274698at2759"/>
<feature type="transmembrane region" description="Helical" evidence="5">
    <location>
        <begin position="193"/>
        <end position="210"/>
    </location>
</feature>
<evidence type="ECO:0008006" key="10">
    <source>
        <dbReference type="Google" id="ProtNLM"/>
    </source>
</evidence>
<evidence type="ECO:0000313" key="9">
    <source>
        <dbReference type="Proteomes" id="UP000042958"/>
    </source>
</evidence>
<feature type="transmembrane region" description="Helical" evidence="5">
    <location>
        <begin position="622"/>
        <end position="639"/>
    </location>
</feature>
<evidence type="ECO:0000259" key="6">
    <source>
        <dbReference type="Pfam" id="PF10337"/>
    </source>
</evidence>
<dbReference type="PANTHER" id="PTHR37994:SF4">
    <property type="entry name" value="ER TRANSPORTER 6TM N-TERMINAL DOMAIN-CONTAINING PROTEIN-RELATED"/>
    <property type="match status" value="1"/>
</dbReference>
<feature type="transmembrane region" description="Helical" evidence="5">
    <location>
        <begin position="646"/>
        <end position="662"/>
    </location>
</feature>
<dbReference type="InterPro" id="IPR049453">
    <property type="entry name" value="Memb_transporter_dom"/>
</dbReference>
<comment type="subcellular location">
    <subcellularLocation>
        <location evidence="1">Membrane</location>
        <topology evidence="1">Multi-pass membrane protein</topology>
    </subcellularLocation>
</comment>
<feature type="transmembrane region" description="Helical" evidence="5">
    <location>
        <begin position="155"/>
        <end position="173"/>
    </location>
</feature>
<dbReference type="AlphaFoldDB" id="A0A0F7TFH3"/>
<evidence type="ECO:0000256" key="4">
    <source>
        <dbReference type="ARBA" id="ARBA00023136"/>
    </source>
</evidence>
<gene>
    <name evidence="8" type="ORF">PMG11_00952</name>
</gene>
<dbReference type="PANTHER" id="PTHR37994">
    <property type="entry name" value="ARAE_2_N DOMAIN-CONTAINING PROTEIN-RELATED"/>
    <property type="match status" value="1"/>
</dbReference>
<feature type="transmembrane region" description="Helical" evidence="5">
    <location>
        <begin position="567"/>
        <end position="584"/>
    </location>
</feature>
<organism evidence="8 9">
    <name type="scientific">Penicillium brasilianum</name>
    <dbReference type="NCBI Taxonomy" id="104259"/>
    <lineage>
        <taxon>Eukaryota</taxon>
        <taxon>Fungi</taxon>
        <taxon>Dikarya</taxon>
        <taxon>Ascomycota</taxon>
        <taxon>Pezizomycotina</taxon>
        <taxon>Eurotiomycetes</taxon>
        <taxon>Eurotiomycetidae</taxon>
        <taxon>Eurotiales</taxon>
        <taxon>Aspergillaceae</taxon>
        <taxon>Penicillium</taxon>
    </lineage>
</organism>
<evidence type="ECO:0000256" key="2">
    <source>
        <dbReference type="ARBA" id="ARBA00022692"/>
    </source>
</evidence>
<dbReference type="Pfam" id="PF13515">
    <property type="entry name" value="FUSC_2"/>
    <property type="match status" value="1"/>
</dbReference>
<feature type="domain" description="Putative ER transporter 6TM N-terminal" evidence="6">
    <location>
        <begin position="25"/>
        <end position="106"/>
    </location>
</feature>
<keyword evidence="9" id="KW-1185">Reference proteome</keyword>
<feature type="domain" description="Putative ER transporter 6TM N-terminal" evidence="6">
    <location>
        <begin position="126"/>
        <end position="425"/>
    </location>
</feature>